<evidence type="ECO:0000256" key="1">
    <source>
        <dbReference type="SAM" id="Phobius"/>
    </source>
</evidence>
<evidence type="ECO:0000313" key="2">
    <source>
        <dbReference type="EMBL" id="PPK90878.1"/>
    </source>
</evidence>
<evidence type="ECO:0000313" key="3">
    <source>
        <dbReference type="Proteomes" id="UP000239485"/>
    </source>
</evidence>
<reference evidence="2 3" key="1">
    <citation type="submission" date="2018-02" db="EMBL/GenBank/DDBJ databases">
        <title>Genomic Encyclopedia of Archaeal and Bacterial Type Strains, Phase II (KMG-II): from individual species to whole genera.</title>
        <authorList>
            <person name="Goeker M."/>
        </authorList>
    </citation>
    <scope>NUCLEOTIDE SEQUENCE [LARGE SCALE GENOMIC DNA]</scope>
    <source>
        <strain evidence="2 3">DSM 22857</strain>
    </source>
</reference>
<proteinExistence type="predicted"/>
<gene>
    <name evidence="2" type="ORF">CLV92_1218</name>
</gene>
<dbReference type="RefSeq" id="WP_146099690.1">
    <property type="nucleotide sequence ID" value="NZ_PTJD01000021.1"/>
</dbReference>
<name>A0A2S6ICC4_9ACTN</name>
<accession>A0A2S6ICC4</accession>
<keyword evidence="3" id="KW-1185">Reference proteome</keyword>
<keyword evidence="1" id="KW-0812">Transmembrane</keyword>
<feature type="transmembrane region" description="Helical" evidence="1">
    <location>
        <begin position="39"/>
        <end position="58"/>
    </location>
</feature>
<dbReference type="AlphaFoldDB" id="A0A2S6ICC4"/>
<dbReference type="EMBL" id="PTJD01000021">
    <property type="protein sequence ID" value="PPK90878.1"/>
    <property type="molecule type" value="Genomic_DNA"/>
</dbReference>
<keyword evidence="1" id="KW-1133">Transmembrane helix</keyword>
<organism evidence="2 3">
    <name type="scientific">Kineococcus xinjiangensis</name>
    <dbReference type="NCBI Taxonomy" id="512762"/>
    <lineage>
        <taxon>Bacteria</taxon>
        <taxon>Bacillati</taxon>
        <taxon>Actinomycetota</taxon>
        <taxon>Actinomycetes</taxon>
        <taxon>Kineosporiales</taxon>
        <taxon>Kineosporiaceae</taxon>
        <taxon>Kineococcus</taxon>
    </lineage>
</organism>
<comment type="caution">
    <text evidence="2">The sequence shown here is derived from an EMBL/GenBank/DDBJ whole genome shotgun (WGS) entry which is preliminary data.</text>
</comment>
<dbReference type="Proteomes" id="UP000239485">
    <property type="component" value="Unassembled WGS sequence"/>
</dbReference>
<sequence length="360" mass="38145">MSGDLRQLLEEAVPEPSRRLDPAAVLRTARRRRRTRRTVAAVAATVLAAAGVGISLLMDREADRAQPALPVQVPAQVPLELSVLQRRVPVDHVGFFSYDPPVRTIDEDPLDSAQRRLVHPGQASLVLTTPDGTEYYLAESTDGSLCLTSLVEHGGSMGACLPRSTLLTTGFVMRHEDPTGREMEPRGVVVLVPDGYEQVTGSGASVAVRDNAALVSAEDGREPQRLTLTGPDVPTVVLQAPYCPSPFNDACSTHVEPSARVAEWRPAAPPGPQDTSLPLLVTERDCAGGQSSEGRVQEPVVEYRPDAVVITIRVDPLGGAQTCPGNPATPYLLQLSEPIGGRALLDGGQVPAATIAPPAP</sequence>
<protein>
    <submittedName>
        <fullName evidence="2">Uncharacterized protein</fullName>
    </submittedName>
</protein>
<dbReference type="OrthoDB" id="5194705at2"/>
<keyword evidence="1" id="KW-0472">Membrane</keyword>